<organism evidence="2 3">
    <name type="scientific">Arthrobacter terrae</name>
    <dbReference type="NCBI Taxonomy" id="2935737"/>
    <lineage>
        <taxon>Bacteria</taxon>
        <taxon>Bacillati</taxon>
        <taxon>Actinomycetota</taxon>
        <taxon>Actinomycetes</taxon>
        <taxon>Micrococcales</taxon>
        <taxon>Micrococcaceae</taxon>
        <taxon>Arthrobacter</taxon>
    </lineage>
</organism>
<accession>A0A931G9P1</accession>
<dbReference type="EMBL" id="JADNYM010000006">
    <property type="protein sequence ID" value="MBG0738882.1"/>
    <property type="molecule type" value="Genomic_DNA"/>
</dbReference>
<feature type="compositionally biased region" description="Low complexity" evidence="1">
    <location>
        <begin position="350"/>
        <end position="359"/>
    </location>
</feature>
<evidence type="ECO:0000313" key="2">
    <source>
        <dbReference type="EMBL" id="MBG0738882.1"/>
    </source>
</evidence>
<sequence length="404" mass="43439">MSNDPTPRQPKGIPVGGQYAAYAHAEPGAVLAVARHRQAMAIRRDLLRTHGFVPAATMQAMNAPTTTEHREEWWNRNFVAAEYRAEGKSYPQMPDDDTPSMHTGQAMSGKRRTHRMNYGNEDIQLRMPSATAIRRFSGDNGNPTFDVPVSVALKGGAPVQGWVRVTKSGPHSWETTTLGGNGGPAGEQVAEAVAAVLESRRVTMALARVPDLLAARKAREAAKGAELSPVSSSWIDEVGFDENTNTMATRIGNKLYGHKVSKQFFEAVKVSERPGQVFNKLVRAHQRAAVVQCGKCLRFTSALVAHTCPTGHKPESGIGQGHVERARMRAEAVASSRSAGVSPVVNVAPAPAPVNTAPSRNAQPVPTRKTGLPAARRVDVHAPAPTVPEKNDPASPRYLDPEAF</sequence>
<dbReference type="AlphaFoldDB" id="A0A931G9P1"/>
<evidence type="ECO:0000256" key="1">
    <source>
        <dbReference type="SAM" id="MobiDB-lite"/>
    </source>
</evidence>
<keyword evidence="3" id="KW-1185">Reference proteome</keyword>
<gene>
    <name evidence="2" type="ORF">IV500_05530</name>
</gene>
<dbReference type="RefSeq" id="WP_196396008.1">
    <property type="nucleotide sequence ID" value="NZ_JADNYM010000006.1"/>
</dbReference>
<feature type="region of interest" description="Disordered" evidence="1">
    <location>
        <begin position="350"/>
        <end position="404"/>
    </location>
</feature>
<proteinExistence type="predicted"/>
<dbReference type="Proteomes" id="UP000655366">
    <property type="component" value="Unassembled WGS sequence"/>
</dbReference>
<evidence type="ECO:0000313" key="3">
    <source>
        <dbReference type="Proteomes" id="UP000655366"/>
    </source>
</evidence>
<feature type="region of interest" description="Disordered" evidence="1">
    <location>
        <begin position="89"/>
        <end position="111"/>
    </location>
</feature>
<protein>
    <submittedName>
        <fullName evidence="2">Uncharacterized protein</fullName>
    </submittedName>
</protein>
<reference evidence="2 3" key="1">
    <citation type="submission" date="2020-11" db="EMBL/GenBank/DDBJ databases">
        <title>Arthrobacter antarcticus sp. nov., isolated from Antarctic Soil.</title>
        <authorList>
            <person name="Li J."/>
        </authorList>
    </citation>
    <scope>NUCLEOTIDE SEQUENCE [LARGE SCALE GENOMIC DNA]</scope>
    <source>
        <strain evidence="2 3">Z1-20</strain>
    </source>
</reference>
<name>A0A931G9P1_9MICC</name>
<comment type="caution">
    <text evidence="2">The sequence shown here is derived from an EMBL/GenBank/DDBJ whole genome shotgun (WGS) entry which is preliminary data.</text>
</comment>